<proteinExistence type="predicted"/>
<gene>
    <name evidence="2" type="ORF">JYU34_009721</name>
</gene>
<evidence type="ECO:0000313" key="3">
    <source>
        <dbReference type="Proteomes" id="UP000823941"/>
    </source>
</evidence>
<dbReference type="InterPro" id="IPR011990">
    <property type="entry name" value="TPR-like_helical_dom_sf"/>
</dbReference>
<keyword evidence="1" id="KW-0732">Signal</keyword>
<evidence type="ECO:0000256" key="1">
    <source>
        <dbReference type="SAM" id="SignalP"/>
    </source>
</evidence>
<protein>
    <submittedName>
        <fullName evidence="2">Uncharacterized protein</fullName>
    </submittedName>
</protein>
<name>A0ABQ7QK92_PLUXY</name>
<sequence length="134" mass="14767">PRDWLAALTAGWWCGAAGHGACAARCLLAAAALADERHSRQPLLSAAALLQMQTKLEDAKAIAYLLFYLSPKSKLEAFLVAVSHTYLLEYEQAISMYRYSLSFDDKFLPAKACLHATMCLMIFGENAIVRPKQT</sequence>
<feature type="signal peptide" evidence="1">
    <location>
        <begin position="1"/>
        <end position="23"/>
    </location>
</feature>
<feature type="non-terminal residue" evidence="2">
    <location>
        <position position="1"/>
    </location>
</feature>
<feature type="chain" id="PRO_5047363246" evidence="1">
    <location>
        <begin position="24"/>
        <end position="134"/>
    </location>
</feature>
<evidence type="ECO:0000313" key="2">
    <source>
        <dbReference type="EMBL" id="KAG7305626.1"/>
    </source>
</evidence>
<dbReference type="SUPFAM" id="SSF48452">
    <property type="entry name" value="TPR-like"/>
    <property type="match status" value="1"/>
</dbReference>
<accession>A0ABQ7QK92</accession>
<dbReference type="EMBL" id="JAHIBW010000013">
    <property type="protein sequence ID" value="KAG7305626.1"/>
    <property type="molecule type" value="Genomic_DNA"/>
</dbReference>
<organism evidence="2 3">
    <name type="scientific">Plutella xylostella</name>
    <name type="common">Diamondback moth</name>
    <name type="synonym">Plutella maculipennis</name>
    <dbReference type="NCBI Taxonomy" id="51655"/>
    <lineage>
        <taxon>Eukaryota</taxon>
        <taxon>Metazoa</taxon>
        <taxon>Ecdysozoa</taxon>
        <taxon>Arthropoda</taxon>
        <taxon>Hexapoda</taxon>
        <taxon>Insecta</taxon>
        <taxon>Pterygota</taxon>
        <taxon>Neoptera</taxon>
        <taxon>Endopterygota</taxon>
        <taxon>Lepidoptera</taxon>
        <taxon>Glossata</taxon>
        <taxon>Ditrysia</taxon>
        <taxon>Yponomeutoidea</taxon>
        <taxon>Plutellidae</taxon>
        <taxon>Plutella</taxon>
    </lineage>
</organism>
<comment type="caution">
    <text evidence="2">The sequence shown here is derived from an EMBL/GenBank/DDBJ whole genome shotgun (WGS) entry which is preliminary data.</text>
</comment>
<keyword evidence="3" id="KW-1185">Reference proteome</keyword>
<dbReference type="Proteomes" id="UP000823941">
    <property type="component" value="Chromosome 13"/>
</dbReference>
<reference evidence="2 3" key="1">
    <citation type="submission" date="2021-06" db="EMBL/GenBank/DDBJ databases">
        <title>A haploid diamondback moth (Plutella xylostella L.) genome assembly resolves 31 chromosomes and identifies a diamide resistance mutation.</title>
        <authorList>
            <person name="Ward C.M."/>
            <person name="Perry K.D."/>
            <person name="Baker G."/>
            <person name="Powis K."/>
            <person name="Heckel D.G."/>
            <person name="Baxter S.W."/>
        </authorList>
    </citation>
    <scope>NUCLEOTIDE SEQUENCE [LARGE SCALE GENOMIC DNA]</scope>
    <source>
        <strain evidence="2 3">LV</strain>
        <tissue evidence="2">Single pupa</tissue>
    </source>
</reference>